<sequence>MSSLSLLSYLLFRFPSSVLSSLVKRLGLLRPRLHRRYYVMLGCSGFVFPIGSYRSQASGTVLVHVDIGGGSLTLPLRTPSVGFSRIWRHFAVGSVRIYGYQMWRAQACILNPVKGLEMKSLAEGRFLIRSNHIIDRNSVLEGCPWSFQKNTLILNSMGVGENPLQVDLNWCEFYVHIHDLPLSKMNLGTAMLIRNRLGRFRDMEMEESGHSWRHPLYPCRS</sequence>
<dbReference type="EMBL" id="JACGWO010000011">
    <property type="protein sequence ID" value="KAK4415504.1"/>
    <property type="molecule type" value="Genomic_DNA"/>
</dbReference>
<keyword evidence="3" id="KW-1185">Reference proteome</keyword>
<protein>
    <recommendedName>
        <fullName evidence="4">DUF4283 domain-containing protein</fullName>
    </recommendedName>
</protein>
<keyword evidence="1" id="KW-0732">Signal</keyword>
<evidence type="ECO:0000313" key="3">
    <source>
        <dbReference type="Proteomes" id="UP001293254"/>
    </source>
</evidence>
<feature type="signal peptide" evidence="1">
    <location>
        <begin position="1"/>
        <end position="20"/>
    </location>
</feature>
<evidence type="ECO:0000313" key="2">
    <source>
        <dbReference type="EMBL" id="KAK4415504.1"/>
    </source>
</evidence>
<proteinExistence type="predicted"/>
<evidence type="ECO:0008006" key="4">
    <source>
        <dbReference type="Google" id="ProtNLM"/>
    </source>
</evidence>
<dbReference type="AlphaFoldDB" id="A0AAE2CAW5"/>
<reference evidence="2" key="1">
    <citation type="submission" date="2020-06" db="EMBL/GenBank/DDBJ databases">
        <authorList>
            <person name="Li T."/>
            <person name="Hu X."/>
            <person name="Zhang T."/>
            <person name="Song X."/>
            <person name="Zhang H."/>
            <person name="Dai N."/>
            <person name="Sheng W."/>
            <person name="Hou X."/>
            <person name="Wei L."/>
        </authorList>
    </citation>
    <scope>NUCLEOTIDE SEQUENCE</scope>
    <source>
        <strain evidence="2">3651</strain>
        <tissue evidence="2">Leaf</tissue>
    </source>
</reference>
<accession>A0AAE2CAW5</accession>
<comment type="caution">
    <text evidence="2">The sequence shown here is derived from an EMBL/GenBank/DDBJ whole genome shotgun (WGS) entry which is preliminary data.</text>
</comment>
<dbReference type="Proteomes" id="UP001293254">
    <property type="component" value="Unassembled WGS sequence"/>
</dbReference>
<name>A0AAE2CAW5_9LAMI</name>
<organism evidence="2 3">
    <name type="scientific">Sesamum alatum</name>
    <dbReference type="NCBI Taxonomy" id="300844"/>
    <lineage>
        <taxon>Eukaryota</taxon>
        <taxon>Viridiplantae</taxon>
        <taxon>Streptophyta</taxon>
        <taxon>Embryophyta</taxon>
        <taxon>Tracheophyta</taxon>
        <taxon>Spermatophyta</taxon>
        <taxon>Magnoliopsida</taxon>
        <taxon>eudicotyledons</taxon>
        <taxon>Gunneridae</taxon>
        <taxon>Pentapetalae</taxon>
        <taxon>asterids</taxon>
        <taxon>lamiids</taxon>
        <taxon>Lamiales</taxon>
        <taxon>Pedaliaceae</taxon>
        <taxon>Sesamum</taxon>
    </lineage>
</organism>
<evidence type="ECO:0000256" key="1">
    <source>
        <dbReference type="SAM" id="SignalP"/>
    </source>
</evidence>
<gene>
    <name evidence="2" type="ORF">Salat_2657800</name>
</gene>
<reference evidence="2" key="2">
    <citation type="journal article" date="2024" name="Plant">
        <title>Genomic evolution and insights into agronomic trait innovations of Sesamum species.</title>
        <authorList>
            <person name="Miao H."/>
            <person name="Wang L."/>
            <person name="Qu L."/>
            <person name="Liu H."/>
            <person name="Sun Y."/>
            <person name="Le M."/>
            <person name="Wang Q."/>
            <person name="Wei S."/>
            <person name="Zheng Y."/>
            <person name="Lin W."/>
            <person name="Duan Y."/>
            <person name="Cao H."/>
            <person name="Xiong S."/>
            <person name="Wang X."/>
            <person name="Wei L."/>
            <person name="Li C."/>
            <person name="Ma Q."/>
            <person name="Ju M."/>
            <person name="Zhao R."/>
            <person name="Li G."/>
            <person name="Mu C."/>
            <person name="Tian Q."/>
            <person name="Mei H."/>
            <person name="Zhang T."/>
            <person name="Gao T."/>
            <person name="Zhang H."/>
        </authorList>
    </citation>
    <scope>NUCLEOTIDE SEQUENCE</scope>
    <source>
        <strain evidence="2">3651</strain>
    </source>
</reference>
<feature type="chain" id="PRO_5042107313" description="DUF4283 domain-containing protein" evidence="1">
    <location>
        <begin position="21"/>
        <end position="221"/>
    </location>
</feature>